<feature type="domain" description="N-acetyltransferase" evidence="3">
    <location>
        <begin position="4"/>
        <end position="159"/>
    </location>
</feature>
<keyword evidence="2" id="KW-0012">Acyltransferase</keyword>
<dbReference type="PROSITE" id="PS51186">
    <property type="entry name" value="GNAT"/>
    <property type="match status" value="1"/>
</dbReference>
<dbReference type="RefSeq" id="WP_116775870.1">
    <property type="nucleotide sequence ID" value="NZ_QDKG01000003.1"/>
</dbReference>
<evidence type="ECO:0000256" key="2">
    <source>
        <dbReference type="ARBA" id="ARBA00023315"/>
    </source>
</evidence>
<reference evidence="4 5" key="1">
    <citation type="submission" date="2018-04" db="EMBL/GenBank/DDBJ databases">
        <title>Sphingobacterium cortibacter sp. nov.</title>
        <authorList>
            <person name="Li Y."/>
        </authorList>
    </citation>
    <scope>NUCLEOTIDE SEQUENCE [LARGE SCALE GENOMIC DNA]</scope>
    <source>
        <strain evidence="4 5">2c-3</strain>
    </source>
</reference>
<dbReference type="Gene3D" id="3.40.630.30">
    <property type="match status" value="1"/>
</dbReference>
<proteinExistence type="predicted"/>
<evidence type="ECO:0000313" key="5">
    <source>
        <dbReference type="Proteomes" id="UP000245627"/>
    </source>
</evidence>
<dbReference type="SUPFAM" id="SSF55729">
    <property type="entry name" value="Acyl-CoA N-acyltransferases (Nat)"/>
    <property type="match status" value="1"/>
</dbReference>
<protein>
    <submittedName>
        <fullName evidence="4">N-acetyltransferase</fullName>
    </submittedName>
</protein>
<accession>A0A2T8HIZ5</accession>
<keyword evidence="5" id="KW-1185">Reference proteome</keyword>
<evidence type="ECO:0000256" key="1">
    <source>
        <dbReference type="ARBA" id="ARBA00022679"/>
    </source>
</evidence>
<organism evidence="4 5">
    <name type="scientific">Sphingobacterium corticibacter</name>
    <dbReference type="NCBI Taxonomy" id="2171749"/>
    <lineage>
        <taxon>Bacteria</taxon>
        <taxon>Pseudomonadati</taxon>
        <taxon>Bacteroidota</taxon>
        <taxon>Sphingobacteriia</taxon>
        <taxon>Sphingobacteriales</taxon>
        <taxon>Sphingobacteriaceae</taxon>
        <taxon>Sphingobacterium</taxon>
    </lineage>
</organism>
<gene>
    <name evidence="4" type="ORF">DC487_10195</name>
</gene>
<dbReference type="PANTHER" id="PTHR43072:SF23">
    <property type="entry name" value="UPF0039 PROTEIN C11D3.02C"/>
    <property type="match status" value="1"/>
</dbReference>
<dbReference type="InterPro" id="IPR016181">
    <property type="entry name" value="Acyl_CoA_acyltransferase"/>
</dbReference>
<dbReference type="Pfam" id="PF00583">
    <property type="entry name" value="Acetyltransf_1"/>
    <property type="match status" value="1"/>
</dbReference>
<comment type="caution">
    <text evidence="4">The sequence shown here is derived from an EMBL/GenBank/DDBJ whole genome shotgun (WGS) entry which is preliminary data.</text>
</comment>
<dbReference type="OrthoDB" id="9799096at2"/>
<evidence type="ECO:0000259" key="3">
    <source>
        <dbReference type="PROSITE" id="PS51186"/>
    </source>
</evidence>
<dbReference type="AlphaFoldDB" id="A0A2T8HIZ5"/>
<evidence type="ECO:0000313" key="4">
    <source>
        <dbReference type="EMBL" id="PVH25282.1"/>
    </source>
</evidence>
<dbReference type="Proteomes" id="UP000245627">
    <property type="component" value="Unassembled WGS sequence"/>
</dbReference>
<name>A0A2T8HIZ5_9SPHI</name>
<dbReference type="PANTHER" id="PTHR43072">
    <property type="entry name" value="N-ACETYLTRANSFERASE"/>
    <property type="match status" value="1"/>
</dbReference>
<dbReference type="GO" id="GO:0016747">
    <property type="term" value="F:acyltransferase activity, transferring groups other than amino-acyl groups"/>
    <property type="evidence" value="ECO:0007669"/>
    <property type="project" value="InterPro"/>
</dbReference>
<sequence length="169" mass="19204">MNTLRYRDSTIEDLPTIVAIYNSTIASRLVTADVDPVSVESKLPWFHDHSTDKRPLWIIEKESDGTIVGWASFQSFYGRPAYDGTVEISIYLHEAQRGQKFGNAILQYCIDRAPDFGIDVLLAYIFAHNTPSIGLFEKFHFSEWANLPDIAVLDGQRRSLKILGLRILN</sequence>
<keyword evidence="1 4" id="KW-0808">Transferase</keyword>
<dbReference type="EMBL" id="QDKG01000003">
    <property type="protein sequence ID" value="PVH25282.1"/>
    <property type="molecule type" value="Genomic_DNA"/>
</dbReference>
<dbReference type="InterPro" id="IPR000182">
    <property type="entry name" value="GNAT_dom"/>
</dbReference>